<evidence type="ECO:0000313" key="2">
    <source>
        <dbReference type="Proteomes" id="UP000789920"/>
    </source>
</evidence>
<keyword evidence="2" id="KW-1185">Reference proteome</keyword>
<accession>A0ACA9M216</accession>
<dbReference type="Proteomes" id="UP000789920">
    <property type="component" value="Unassembled WGS sequence"/>
</dbReference>
<proteinExistence type="predicted"/>
<name>A0ACA9M216_9GLOM</name>
<evidence type="ECO:0000313" key="1">
    <source>
        <dbReference type="EMBL" id="CAG8557398.1"/>
    </source>
</evidence>
<organism evidence="1 2">
    <name type="scientific">Racocetra persica</name>
    <dbReference type="NCBI Taxonomy" id="160502"/>
    <lineage>
        <taxon>Eukaryota</taxon>
        <taxon>Fungi</taxon>
        <taxon>Fungi incertae sedis</taxon>
        <taxon>Mucoromycota</taxon>
        <taxon>Glomeromycotina</taxon>
        <taxon>Glomeromycetes</taxon>
        <taxon>Diversisporales</taxon>
        <taxon>Gigasporaceae</taxon>
        <taxon>Racocetra</taxon>
    </lineage>
</organism>
<sequence length="61" mass="7045">LKQSKLQLSSENINRENIASGLTKVRIKCKKSLKEIVQDSVETHGKEEVTKIFLELCKFKR</sequence>
<comment type="caution">
    <text evidence="1">The sequence shown here is derived from an EMBL/GenBank/DDBJ whole genome shotgun (WGS) entry which is preliminary data.</text>
</comment>
<feature type="non-terminal residue" evidence="1">
    <location>
        <position position="1"/>
    </location>
</feature>
<dbReference type="EMBL" id="CAJVQC010005692">
    <property type="protein sequence ID" value="CAG8557398.1"/>
    <property type="molecule type" value="Genomic_DNA"/>
</dbReference>
<reference evidence="1" key="1">
    <citation type="submission" date="2021-06" db="EMBL/GenBank/DDBJ databases">
        <authorList>
            <person name="Kallberg Y."/>
            <person name="Tangrot J."/>
            <person name="Rosling A."/>
        </authorList>
    </citation>
    <scope>NUCLEOTIDE SEQUENCE</scope>
    <source>
        <strain evidence="1">MA461A</strain>
    </source>
</reference>
<protein>
    <submittedName>
        <fullName evidence="1">26855_t:CDS:1</fullName>
    </submittedName>
</protein>
<gene>
    <name evidence="1" type="ORF">RPERSI_LOCUS4215</name>
</gene>